<dbReference type="GO" id="GO:0005615">
    <property type="term" value="C:extracellular space"/>
    <property type="evidence" value="ECO:0007669"/>
    <property type="project" value="TreeGrafter"/>
</dbReference>
<feature type="region of interest" description="Disordered" evidence="2">
    <location>
        <begin position="30"/>
        <end position="54"/>
    </location>
</feature>
<dbReference type="InterPro" id="IPR035972">
    <property type="entry name" value="GLA-like_dom_SF"/>
</dbReference>
<dbReference type="InterPro" id="IPR050442">
    <property type="entry name" value="Peptidase_S1_coag_factors"/>
</dbReference>
<evidence type="ECO:0000259" key="4">
    <source>
        <dbReference type="PROSITE" id="PS50998"/>
    </source>
</evidence>
<dbReference type="PANTHER" id="PTHR24278:SF37">
    <property type="entry name" value="TRANSMEMBRANE GAMMA-CARBOXYGLUTAMIC ACID PROTEIN 1"/>
    <property type="match status" value="1"/>
</dbReference>
<dbReference type="OrthoDB" id="9942362at2759"/>
<dbReference type="PANTHER" id="PTHR24278">
    <property type="entry name" value="COAGULATION FACTOR"/>
    <property type="match status" value="1"/>
</dbReference>
<dbReference type="PROSITE" id="PS51257">
    <property type="entry name" value="PROKAR_LIPOPROTEIN"/>
    <property type="match status" value="1"/>
</dbReference>
<dbReference type="SUPFAM" id="SSF57630">
    <property type="entry name" value="GLA-domain"/>
    <property type="match status" value="1"/>
</dbReference>
<dbReference type="InterPro" id="IPR017857">
    <property type="entry name" value="Coagulation_fac-like_Gla_dom"/>
</dbReference>
<evidence type="ECO:0000313" key="5">
    <source>
        <dbReference type="Ensembl" id="ENSLLEP00000006518.1"/>
    </source>
</evidence>
<dbReference type="PRINTS" id="PR00001">
    <property type="entry name" value="GLABLOOD"/>
</dbReference>
<organism evidence="5 6">
    <name type="scientific">Leptobrachium leishanense</name>
    <name type="common">Leishan spiny toad</name>
    <dbReference type="NCBI Taxonomy" id="445787"/>
    <lineage>
        <taxon>Eukaryota</taxon>
        <taxon>Metazoa</taxon>
        <taxon>Chordata</taxon>
        <taxon>Craniata</taxon>
        <taxon>Vertebrata</taxon>
        <taxon>Euteleostomi</taxon>
        <taxon>Amphibia</taxon>
        <taxon>Batrachia</taxon>
        <taxon>Anura</taxon>
        <taxon>Pelobatoidea</taxon>
        <taxon>Megophryidae</taxon>
        <taxon>Leptobrachium</taxon>
    </lineage>
</organism>
<reference evidence="5" key="1">
    <citation type="submission" date="2025-08" db="UniProtKB">
        <authorList>
            <consortium name="Ensembl"/>
        </authorList>
    </citation>
    <scope>IDENTIFICATION</scope>
</reference>
<dbReference type="Proteomes" id="UP000694569">
    <property type="component" value="Unplaced"/>
</dbReference>
<feature type="transmembrane region" description="Helical" evidence="3">
    <location>
        <begin position="141"/>
        <end position="162"/>
    </location>
</feature>
<keyword evidence="6" id="KW-1185">Reference proteome</keyword>
<proteinExistence type="predicted"/>
<dbReference type="InterPro" id="IPR000294">
    <property type="entry name" value="GLA_domain"/>
</dbReference>
<dbReference type="GeneTree" id="ENSGT00940000158538"/>
<protein>
    <submittedName>
        <fullName evidence="5">Proline rich and Gla domain 1</fullName>
    </submittedName>
</protein>
<sequence>MCLKKKRDSNLAAGATGSCSSVRSSLPALHAWNSSNGRSSGTAEGRQTGPQGELLAGITEPGTVFLTGDEANSVLKRYPRANGFLEEIKQGNIERECREELCSYEEAREAFENDEKTEAFWKEYTKGNHGELNSDNNWYPFYLAFPLIIVFFIILVVLFMVWRLISKKKARRQTAYAPRGVRENNTEVGIDPDGMSGHHSQHHGTVMSALEIPHDRDGHPGGFLDYDVHSDTLSTGLSNCDPPPSYEEATGERGTRTSGPSPNPTEPPPHYEDIVSSAVTLPQREATVK</sequence>
<evidence type="ECO:0000313" key="6">
    <source>
        <dbReference type="Proteomes" id="UP000694569"/>
    </source>
</evidence>
<dbReference type="AlphaFoldDB" id="A0A8C5M1Q0"/>
<evidence type="ECO:0000256" key="1">
    <source>
        <dbReference type="ARBA" id="ARBA00023157"/>
    </source>
</evidence>
<evidence type="ECO:0000256" key="2">
    <source>
        <dbReference type="SAM" id="MobiDB-lite"/>
    </source>
</evidence>
<feature type="region of interest" description="Disordered" evidence="2">
    <location>
        <begin position="183"/>
        <end position="204"/>
    </location>
</feature>
<evidence type="ECO:0000256" key="3">
    <source>
        <dbReference type="SAM" id="Phobius"/>
    </source>
</evidence>
<dbReference type="SMART" id="SM00069">
    <property type="entry name" value="GLA"/>
    <property type="match status" value="1"/>
</dbReference>
<dbReference type="FunFam" id="4.10.740.10:FF:000001">
    <property type="entry name" value="vitamin K-dependent protein S"/>
    <property type="match status" value="1"/>
</dbReference>
<accession>A0A8C5M1Q0</accession>
<gene>
    <name evidence="5" type="primary">PRRG1</name>
</gene>
<keyword evidence="3" id="KW-0472">Membrane</keyword>
<dbReference type="Pfam" id="PF00594">
    <property type="entry name" value="Gla"/>
    <property type="match status" value="1"/>
</dbReference>
<keyword evidence="3" id="KW-0812">Transmembrane</keyword>
<name>A0A8C5M1Q0_9ANUR</name>
<reference evidence="5" key="2">
    <citation type="submission" date="2025-09" db="UniProtKB">
        <authorList>
            <consortium name="Ensembl"/>
        </authorList>
    </citation>
    <scope>IDENTIFICATION</scope>
</reference>
<feature type="region of interest" description="Disordered" evidence="2">
    <location>
        <begin position="234"/>
        <end position="289"/>
    </location>
</feature>
<dbReference type="GO" id="GO:0005509">
    <property type="term" value="F:calcium ion binding"/>
    <property type="evidence" value="ECO:0007669"/>
    <property type="project" value="InterPro"/>
</dbReference>
<dbReference type="Ensembl" id="ENSLLET00000006789.1">
    <property type="protein sequence ID" value="ENSLLEP00000006518.1"/>
    <property type="gene ID" value="ENSLLEG00000004118.1"/>
</dbReference>
<feature type="domain" description="Gla" evidence="4">
    <location>
        <begin position="80"/>
        <end position="126"/>
    </location>
</feature>
<dbReference type="PROSITE" id="PS50998">
    <property type="entry name" value="GLA_2"/>
    <property type="match status" value="1"/>
</dbReference>
<dbReference type="Gene3D" id="4.10.740.10">
    <property type="entry name" value="Coagulation Factor IX"/>
    <property type="match status" value="1"/>
</dbReference>
<feature type="compositionally biased region" description="Polar residues" evidence="2">
    <location>
        <begin position="32"/>
        <end position="42"/>
    </location>
</feature>
<keyword evidence="1" id="KW-1015">Disulfide bond</keyword>
<keyword evidence="3" id="KW-1133">Transmembrane helix</keyword>
<dbReference type="PROSITE" id="PS00011">
    <property type="entry name" value="GLA_1"/>
    <property type="match status" value="1"/>
</dbReference>